<dbReference type="GO" id="GO:0030313">
    <property type="term" value="C:cell envelope"/>
    <property type="evidence" value="ECO:0007669"/>
    <property type="project" value="UniProtKB-SubCell"/>
</dbReference>
<feature type="signal peptide" evidence="4">
    <location>
        <begin position="1"/>
        <end position="26"/>
    </location>
</feature>
<gene>
    <name evidence="6" type="ORF">RM52_04745</name>
</gene>
<dbReference type="PANTHER" id="PTHR46847">
    <property type="entry name" value="D-ALLOSE-BINDING PERIPLASMIC PROTEIN-RELATED"/>
    <property type="match status" value="1"/>
</dbReference>
<protein>
    <submittedName>
        <fullName evidence="6">Sugar ABC transporter substrate-binding protein</fullName>
    </submittedName>
</protein>
<dbReference type="SUPFAM" id="SSF53822">
    <property type="entry name" value="Periplasmic binding protein-like I"/>
    <property type="match status" value="1"/>
</dbReference>
<evidence type="ECO:0000256" key="2">
    <source>
        <dbReference type="ARBA" id="ARBA00007639"/>
    </source>
</evidence>
<dbReference type="PANTHER" id="PTHR46847:SF3">
    <property type="entry name" value="GALACTOFURANOSE-BINDING PROTEIN YTFQ"/>
    <property type="match status" value="1"/>
</dbReference>
<dbReference type="PROSITE" id="PS51257">
    <property type="entry name" value="PROKAR_LIPOPROTEIN"/>
    <property type="match status" value="1"/>
</dbReference>
<dbReference type="InterPro" id="IPR028082">
    <property type="entry name" value="Peripla_BP_I"/>
</dbReference>
<feature type="domain" description="Periplasmic binding protein" evidence="5">
    <location>
        <begin position="50"/>
        <end position="310"/>
    </location>
</feature>
<evidence type="ECO:0000313" key="6">
    <source>
        <dbReference type="EMBL" id="KIC59180.1"/>
    </source>
</evidence>
<reference evidence="6 7" key="1">
    <citation type="submission" date="2014-12" db="EMBL/GenBank/DDBJ databases">
        <title>Genome sequencing of Microbacterium hominis TPW29.</title>
        <authorList>
            <person name="Tan P.W."/>
            <person name="Chan K.-G."/>
        </authorList>
    </citation>
    <scope>NUCLEOTIDE SEQUENCE [LARGE SCALE GENOMIC DNA]</scope>
    <source>
        <strain evidence="6 7">TPW29</strain>
    </source>
</reference>
<comment type="caution">
    <text evidence="6">The sequence shown here is derived from an EMBL/GenBank/DDBJ whole genome shotgun (WGS) entry which is preliminary data.</text>
</comment>
<keyword evidence="3 4" id="KW-0732">Signal</keyword>
<sequence length="338" mass="34816">MDISKRGFRGLLTVAAAGAMVVGLSACSGGAEPAGSGSAAAGGDKPITVGFVAVGPEGGWRNANEQAIKDAFTKDAGFDLKYAPAASPSDQKSQLDAFSTFVNDEVDVILLTATEASGWEDELKKAKEANIPVILLDRGVDASSDLYVTRIAPDNKQVANSVGEWAATTFPSGANYFVLEGVPGLSVVNERNEGFDAAIAGKSGWNKVGAQTANWKTDEGKSVIETVLKANNNNIQFIFAQNDEMGIGAAQAVSAAGLKPGTDVKIATIDGTKGALEALAKGDLSFVAQYNPFFGTDAVDAVKKALAGEKVDSTIIVKSATFDSPDAAQKALDQGLGF</sequence>
<dbReference type="Pfam" id="PF13407">
    <property type="entry name" value="Peripla_BP_4"/>
    <property type="match status" value="1"/>
</dbReference>
<evidence type="ECO:0000313" key="7">
    <source>
        <dbReference type="Proteomes" id="UP000031202"/>
    </source>
</evidence>
<dbReference type="CDD" id="cd06309">
    <property type="entry name" value="PBP1_galactofuranose_YtfQ-like"/>
    <property type="match status" value="1"/>
</dbReference>
<feature type="chain" id="PRO_5039630438" evidence="4">
    <location>
        <begin position="27"/>
        <end position="338"/>
    </location>
</feature>
<evidence type="ECO:0000256" key="3">
    <source>
        <dbReference type="ARBA" id="ARBA00022729"/>
    </source>
</evidence>
<comment type="similarity">
    <text evidence="2">Belongs to the bacterial solute-binding protein 2 family.</text>
</comment>
<comment type="subcellular location">
    <subcellularLocation>
        <location evidence="1">Cell envelope</location>
    </subcellularLocation>
</comment>
<organism evidence="6 7">
    <name type="scientific">Microbacterium hominis</name>
    <dbReference type="NCBI Taxonomy" id="162426"/>
    <lineage>
        <taxon>Bacteria</taxon>
        <taxon>Bacillati</taxon>
        <taxon>Actinomycetota</taxon>
        <taxon>Actinomycetes</taxon>
        <taxon>Micrococcales</taxon>
        <taxon>Microbacteriaceae</taxon>
        <taxon>Microbacterium</taxon>
    </lineage>
</organism>
<name>A0A0B4D4Q6_9MICO</name>
<dbReference type="Proteomes" id="UP000031202">
    <property type="component" value="Unassembled WGS sequence"/>
</dbReference>
<dbReference type="Gene3D" id="3.40.50.2300">
    <property type="match status" value="2"/>
</dbReference>
<proteinExistence type="inferred from homology"/>
<evidence type="ECO:0000256" key="1">
    <source>
        <dbReference type="ARBA" id="ARBA00004196"/>
    </source>
</evidence>
<dbReference type="InterPro" id="IPR025997">
    <property type="entry name" value="SBP_2_dom"/>
</dbReference>
<accession>A0A0B4D4Q6</accession>
<dbReference type="EMBL" id="JWSZ01000005">
    <property type="protein sequence ID" value="KIC59180.1"/>
    <property type="molecule type" value="Genomic_DNA"/>
</dbReference>
<dbReference type="RefSeq" id="WP_039413643.1">
    <property type="nucleotide sequence ID" value="NZ_JWSZ01000005.1"/>
</dbReference>
<evidence type="ECO:0000256" key="4">
    <source>
        <dbReference type="SAM" id="SignalP"/>
    </source>
</evidence>
<dbReference type="AlphaFoldDB" id="A0A0B4D4Q6"/>
<dbReference type="GO" id="GO:0030246">
    <property type="term" value="F:carbohydrate binding"/>
    <property type="evidence" value="ECO:0007669"/>
    <property type="project" value="UniProtKB-ARBA"/>
</dbReference>
<evidence type="ECO:0000259" key="5">
    <source>
        <dbReference type="Pfam" id="PF13407"/>
    </source>
</evidence>